<evidence type="ECO:0008006" key="4">
    <source>
        <dbReference type="Google" id="ProtNLM"/>
    </source>
</evidence>
<keyword evidence="1" id="KW-1133">Transmembrane helix</keyword>
<organism evidence="2 3">
    <name type="scientific">Alkalicoccus daliensis</name>
    <dbReference type="NCBI Taxonomy" id="745820"/>
    <lineage>
        <taxon>Bacteria</taxon>
        <taxon>Bacillati</taxon>
        <taxon>Bacillota</taxon>
        <taxon>Bacilli</taxon>
        <taxon>Bacillales</taxon>
        <taxon>Bacillaceae</taxon>
        <taxon>Alkalicoccus</taxon>
    </lineage>
</organism>
<keyword evidence="1" id="KW-0472">Membrane</keyword>
<name>A0A1G9ZDC4_9BACI</name>
<dbReference type="Proteomes" id="UP000198778">
    <property type="component" value="Unassembled WGS sequence"/>
</dbReference>
<dbReference type="RefSeq" id="WP_090839432.1">
    <property type="nucleotide sequence ID" value="NZ_FNIL01000001.1"/>
</dbReference>
<accession>A0A1G9ZDC4</accession>
<gene>
    <name evidence="2" type="ORF">SAMN04488053_10154</name>
</gene>
<feature type="transmembrane region" description="Helical" evidence="1">
    <location>
        <begin position="199"/>
        <end position="217"/>
    </location>
</feature>
<evidence type="ECO:0000256" key="1">
    <source>
        <dbReference type="SAM" id="Phobius"/>
    </source>
</evidence>
<feature type="transmembrane region" description="Helical" evidence="1">
    <location>
        <begin position="21"/>
        <end position="39"/>
    </location>
</feature>
<dbReference type="OrthoDB" id="2453726at2"/>
<keyword evidence="1" id="KW-0812">Transmembrane</keyword>
<sequence>MNIYQSILKVQMNELGKSLRIFWSIWLLILIASYTLATLWNIDQFYFVSYIPALVWVAIYSFKAVNSDLHYVLQLGASRKQLIFAAAVLVAGLSFLMTGLHFLFTVFFSTLAENIAAIQPISLISWAASDSLNIFHSLVLDLISSIFIGCLMVFFASLHVRFGKLPLYLAGAAVLVSLPVPYIHEHLFEWIMHVRSGEILLSLLVFLLAGMACIYLSKQLLRKASLR</sequence>
<dbReference type="AlphaFoldDB" id="A0A1G9ZDC4"/>
<dbReference type="EMBL" id="FNIL01000001">
    <property type="protein sequence ID" value="SDN19244.1"/>
    <property type="molecule type" value="Genomic_DNA"/>
</dbReference>
<keyword evidence="3" id="KW-1185">Reference proteome</keyword>
<reference evidence="3" key="1">
    <citation type="submission" date="2016-10" db="EMBL/GenBank/DDBJ databases">
        <authorList>
            <person name="Varghese N."/>
            <person name="Submissions S."/>
        </authorList>
    </citation>
    <scope>NUCLEOTIDE SEQUENCE [LARGE SCALE GENOMIC DNA]</scope>
    <source>
        <strain evidence="3">CGMCC 1.10369</strain>
    </source>
</reference>
<protein>
    <recommendedName>
        <fullName evidence="4">ABC-2 family transporter protein</fullName>
    </recommendedName>
</protein>
<feature type="transmembrane region" description="Helical" evidence="1">
    <location>
        <begin position="165"/>
        <end position="184"/>
    </location>
</feature>
<feature type="transmembrane region" description="Helical" evidence="1">
    <location>
        <begin position="82"/>
        <end position="104"/>
    </location>
</feature>
<proteinExistence type="predicted"/>
<feature type="transmembrane region" description="Helical" evidence="1">
    <location>
        <begin position="45"/>
        <end position="62"/>
    </location>
</feature>
<evidence type="ECO:0000313" key="3">
    <source>
        <dbReference type="Proteomes" id="UP000198778"/>
    </source>
</evidence>
<dbReference type="STRING" id="745820.SAMN04488053_10154"/>
<feature type="transmembrane region" description="Helical" evidence="1">
    <location>
        <begin position="134"/>
        <end position="158"/>
    </location>
</feature>
<evidence type="ECO:0000313" key="2">
    <source>
        <dbReference type="EMBL" id="SDN19244.1"/>
    </source>
</evidence>